<proteinExistence type="predicted"/>
<dbReference type="AlphaFoldDB" id="A0A448XE48"/>
<accession>A0A448XE48</accession>
<organism evidence="2 3">
    <name type="scientific">Protopolystoma xenopodis</name>
    <dbReference type="NCBI Taxonomy" id="117903"/>
    <lineage>
        <taxon>Eukaryota</taxon>
        <taxon>Metazoa</taxon>
        <taxon>Spiralia</taxon>
        <taxon>Lophotrochozoa</taxon>
        <taxon>Platyhelminthes</taxon>
        <taxon>Monogenea</taxon>
        <taxon>Polyopisthocotylea</taxon>
        <taxon>Polystomatidea</taxon>
        <taxon>Polystomatidae</taxon>
        <taxon>Protopolystoma</taxon>
    </lineage>
</organism>
<reference evidence="2" key="1">
    <citation type="submission" date="2018-11" db="EMBL/GenBank/DDBJ databases">
        <authorList>
            <consortium name="Pathogen Informatics"/>
        </authorList>
    </citation>
    <scope>NUCLEOTIDE SEQUENCE</scope>
</reference>
<dbReference type="EMBL" id="CAAALY010247670">
    <property type="protein sequence ID" value="VEL34446.1"/>
    <property type="molecule type" value="Genomic_DNA"/>
</dbReference>
<name>A0A448XE48_9PLAT</name>
<dbReference type="Proteomes" id="UP000784294">
    <property type="component" value="Unassembled WGS sequence"/>
</dbReference>
<evidence type="ECO:0000313" key="3">
    <source>
        <dbReference type="Proteomes" id="UP000784294"/>
    </source>
</evidence>
<protein>
    <submittedName>
        <fullName evidence="2">Uncharacterized protein</fullName>
    </submittedName>
</protein>
<evidence type="ECO:0000313" key="2">
    <source>
        <dbReference type="EMBL" id="VEL34446.1"/>
    </source>
</evidence>
<feature type="compositionally biased region" description="Basic and acidic residues" evidence="1">
    <location>
        <begin position="1"/>
        <end position="16"/>
    </location>
</feature>
<keyword evidence="3" id="KW-1185">Reference proteome</keyword>
<evidence type="ECO:0000256" key="1">
    <source>
        <dbReference type="SAM" id="MobiDB-lite"/>
    </source>
</evidence>
<sequence>MASCSDDVRHMTDKSSARIRRGRRAVLQGPIRTNLQPQLQGTPSPTASGGTNLRIPSTRLFKQNESWPAIAYAVQTQQNESGPRAINGKVAIGFVLASWTDV</sequence>
<feature type="region of interest" description="Disordered" evidence="1">
    <location>
        <begin position="1"/>
        <end position="53"/>
    </location>
</feature>
<gene>
    <name evidence="2" type="ORF">PXEA_LOCUS27886</name>
</gene>
<comment type="caution">
    <text evidence="2">The sequence shown here is derived from an EMBL/GenBank/DDBJ whole genome shotgun (WGS) entry which is preliminary data.</text>
</comment>
<feature type="compositionally biased region" description="Polar residues" evidence="1">
    <location>
        <begin position="31"/>
        <end position="53"/>
    </location>
</feature>